<dbReference type="PANTHER" id="PTHR33048">
    <property type="entry name" value="PTH11-LIKE INTEGRAL MEMBRANE PROTEIN (AFU_ORTHOLOGUE AFUA_5G11245)"/>
    <property type="match status" value="1"/>
</dbReference>
<feature type="transmembrane region" description="Helical" evidence="7">
    <location>
        <begin position="55"/>
        <end position="80"/>
    </location>
</feature>
<dbReference type="EMBL" id="ML119163">
    <property type="protein sequence ID" value="RPB08418.1"/>
    <property type="molecule type" value="Genomic_DNA"/>
</dbReference>
<organism evidence="9 10">
    <name type="scientific">Morchella conica CCBAS932</name>
    <dbReference type="NCBI Taxonomy" id="1392247"/>
    <lineage>
        <taxon>Eukaryota</taxon>
        <taxon>Fungi</taxon>
        <taxon>Dikarya</taxon>
        <taxon>Ascomycota</taxon>
        <taxon>Pezizomycotina</taxon>
        <taxon>Pezizomycetes</taxon>
        <taxon>Pezizales</taxon>
        <taxon>Morchellaceae</taxon>
        <taxon>Morchella</taxon>
    </lineage>
</organism>
<dbReference type="OrthoDB" id="444631at2759"/>
<keyword evidence="4 7" id="KW-0472">Membrane</keyword>
<dbReference type="Proteomes" id="UP000277580">
    <property type="component" value="Unassembled WGS sequence"/>
</dbReference>
<dbReference type="GO" id="GO:0016020">
    <property type="term" value="C:membrane"/>
    <property type="evidence" value="ECO:0007669"/>
    <property type="project" value="UniProtKB-SubCell"/>
</dbReference>
<dbReference type="STRING" id="1392247.A0A3N4KG18"/>
<dbReference type="AlphaFoldDB" id="A0A3N4KG18"/>
<comment type="similarity">
    <text evidence="5">Belongs to the SAT4 family.</text>
</comment>
<proteinExistence type="inferred from homology"/>
<dbReference type="InterPro" id="IPR049326">
    <property type="entry name" value="Rhodopsin_dom_fungi"/>
</dbReference>
<sequence length="353" mass="39845">MAQHQLHVRSAELEKALPIYGYYAIYWAVTAPAISLMVFRLWIRWQKHGSLYIDDLFVFFAGFFCLVIAVMHTLFTPYIFDIMEAQAGLVTPDAEWMKGIYLYLKMQWATIFIFWQLLWSVKFSLLLFFKRLMDGIDGMMKWWWVVVCLNIIFWISVMLSQFVNCRPFSSSFKLGAEACSTRQPTAPWEAMIYAMIADVITDIMIMALPLRLIINLKISARQKFGLVIIFSLGLLCITFALIRALLSSVGDSISPIWLTTWTQVEGSVAVVVACLPALRGLLRKNYGSTGGEEYMTGGGAVRGSHIQLEDSHVKVDGEGGFVHAATEPFDASGGYEGRPESTEELTVRVQPKV</sequence>
<dbReference type="InParanoid" id="A0A3N4KG18"/>
<feature type="transmembrane region" description="Helical" evidence="7">
    <location>
        <begin position="258"/>
        <end position="278"/>
    </location>
</feature>
<feature type="transmembrane region" description="Helical" evidence="7">
    <location>
        <begin position="100"/>
        <end position="121"/>
    </location>
</feature>
<keyword evidence="2 7" id="KW-0812">Transmembrane</keyword>
<accession>A0A3N4KG18</accession>
<evidence type="ECO:0000256" key="1">
    <source>
        <dbReference type="ARBA" id="ARBA00004141"/>
    </source>
</evidence>
<feature type="transmembrane region" description="Helical" evidence="7">
    <location>
        <begin position="142"/>
        <end position="163"/>
    </location>
</feature>
<evidence type="ECO:0000256" key="2">
    <source>
        <dbReference type="ARBA" id="ARBA00022692"/>
    </source>
</evidence>
<dbReference type="Pfam" id="PF20684">
    <property type="entry name" value="Fung_rhodopsin"/>
    <property type="match status" value="1"/>
</dbReference>
<gene>
    <name evidence="9" type="ORF">P167DRAFT_512117</name>
</gene>
<feature type="region of interest" description="Disordered" evidence="6">
    <location>
        <begin position="328"/>
        <end position="353"/>
    </location>
</feature>
<evidence type="ECO:0000256" key="3">
    <source>
        <dbReference type="ARBA" id="ARBA00022989"/>
    </source>
</evidence>
<evidence type="ECO:0000256" key="4">
    <source>
        <dbReference type="ARBA" id="ARBA00023136"/>
    </source>
</evidence>
<keyword evidence="10" id="KW-1185">Reference proteome</keyword>
<evidence type="ECO:0000256" key="6">
    <source>
        <dbReference type="SAM" id="MobiDB-lite"/>
    </source>
</evidence>
<feature type="transmembrane region" description="Helical" evidence="7">
    <location>
        <begin position="20"/>
        <end position="43"/>
    </location>
</feature>
<feature type="transmembrane region" description="Helical" evidence="7">
    <location>
        <begin position="224"/>
        <end position="246"/>
    </location>
</feature>
<keyword evidence="3 7" id="KW-1133">Transmembrane helix</keyword>
<feature type="domain" description="Rhodopsin" evidence="8">
    <location>
        <begin position="39"/>
        <end position="284"/>
    </location>
</feature>
<dbReference type="PANTHER" id="PTHR33048:SF162">
    <property type="entry name" value="SATRATOXIN BIOSYNTHESIS SC1 CLUSTER PROTEIN 4"/>
    <property type="match status" value="1"/>
</dbReference>
<evidence type="ECO:0000256" key="7">
    <source>
        <dbReference type="SAM" id="Phobius"/>
    </source>
</evidence>
<protein>
    <recommendedName>
        <fullName evidence="8">Rhodopsin domain-containing protein</fullName>
    </recommendedName>
</protein>
<dbReference type="InterPro" id="IPR052337">
    <property type="entry name" value="SAT4-like"/>
</dbReference>
<comment type="subcellular location">
    <subcellularLocation>
        <location evidence="1">Membrane</location>
        <topology evidence="1">Multi-pass membrane protein</topology>
    </subcellularLocation>
</comment>
<evidence type="ECO:0000259" key="8">
    <source>
        <dbReference type="Pfam" id="PF20684"/>
    </source>
</evidence>
<reference evidence="9 10" key="1">
    <citation type="journal article" date="2018" name="Nat. Ecol. Evol.">
        <title>Pezizomycetes genomes reveal the molecular basis of ectomycorrhizal truffle lifestyle.</title>
        <authorList>
            <person name="Murat C."/>
            <person name="Payen T."/>
            <person name="Noel B."/>
            <person name="Kuo A."/>
            <person name="Morin E."/>
            <person name="Chen J."/>
            <person name="Kohler A."/>
            <person name="Krizsan K."/>
            <person name="Balestrini R."/>
            <person name="Da Silva C."/>
            <person name="Montanini B."/>
            <person name="Hainaut M."/>
            <person name="Levati E."/>
            <person name="Barry K.W."/>
            <person name="Belfiori B."/>
            <person name="Cichocki N."/>
            <person name="Clum A."/>
            <person name="Dockter R.B."/>
            <person name="Fauchery L."/>
            <person name="Guy J."/>
            <person name="Iotti M."/>
            <person name="Le Tacon F."/>
            <person name="Lindquist E.A."/>
            <person name="Lipzen A."/>
            <person name="Malagnac F."/>
            <person name="Mello A."/>
            <person name="Molinier V."/>
            <person name="Miyauchi S."/>
            <person name="Poulain J."/>
            <person name="Riccioni C."/>
            <person name="Rubini A."/>
            <person name="Sitrit Y."/>
            <person name="Splivallo R."/>
            <person name="Traeger S."/>
            <person name="Wang M."/>
            <person name="Zifcakova L."/>
            <person name="Wipf D."/>
            <person name="Zambonelli A."/>
            <person name="Paolocci F."/>
            <person name="Nowrousian M."/>
            <person name="Ottonello S."/>
            <person name="Baldrian P."/>
            <person name="Spatafora J.W."/>
            <person name="Henrissat B."/>
            <person name="Nagy L.G."/>
            <person name="Aury J.M."/>
            <person name="Wincker P."/>
            <person name="Grigoriev I.V."/>
            <person name="Bonfante P."/>
            <person name="Martin F.M."/>
        </authorList>
    </citation>
    <scope>NUCLEOTIDE SEQUENCE [LARGE SCALE GENOMIC DNA]</scope>
    <source>
        <strain evidence="9 10">CCBAS932</strain>
    </source>
</reference>
<evidence type="ECO:0000313" key="9">
    <source>
        <dbReference type="EMBL" id="RPB08418.1"/>
    </source>
</evidence>
<feature type="transmembrane region" description="Helical" evidence="7">
    <location>
        <begin position="190"/>
        <end position="212"/>
    </location>
</feature>
<evidence type="ECO:0000256" key="5">
    <source>
        <dbReference type="ARBA" id="ARBA00038359"/>
    </source>
</evidence>
<name>A0A3N4KG18_9PEZI</name>
<evidence type="ECO:0000313" key="10">
    <source>
        <dbReference type="Proteomes" id="UP000277580"/>
    </source>
</evidence>